<dbReference type="PANTHER" id="PTHR33924">
    <property type="entry name" value="CATION-TRANSPORTING ATPASE"/>
    <property type="match status" value="1"/>
</dbReference>
<dbReference type="STRING" id="180498.A0A067LBG6"/>
<dbReference type="KEGG" id="jcu:105638833"/>
<feature type="region of interest" description="Disordered" evidence="1">
    <location>
        <begin position="223"/>
        <end position="271"/>
    </location>
</feature>
<dbReference type="EMBL" id="KK914227">
    <property type="protein sequence ID" value="KDP45707.1"/>
    <property type="molecule type" value="Genomic_DNA"/>
</dbReference>
<feature type="compositionally biased region" description="Low complexity" evidence="1">
    <location>
        <begin position="245"/>
        <end position="269"/>
    </location>
</feature>
<proteinExistence type="predicted"/>
<dbReference type="OrthoDB" id="1930341at2759"/>
<dbReference type="Proteomes" id="UP000027138">
    <property type="component" value="Unassembled WGS sequence"/>
</dbReference>
<dbReference type="PANTHER" id="PTHR33924:SF5">
    <property type="entry name" value="CATION-TRANSPORTING ATPASE"/>
    <property type="match status" value="1"/>
</dbReference>
<sequence length="386" mass="43697">MLQTTIETLSDHSDYHALSKRDPMKVWQEMKENGFLTPSVAQMPVQKKQSKKRENDNSNRKRALAKMQEVNNFNKIVASPCELLKEHNPEIMPSNGVTPMPKQRSKKCRTDLPVEVKKVEKVQEINKFTEIDAPSGLLNKLNPGIINRIRSSEQVFKVINALVRRDEIGFGNVQKAEAECNGKGSGENNGQGSNSLSCTSQVETFSGTEDRLFQMKSEHEEDISNLEVPMIKVENEDEKDESFTSNMKSESVSSSASNEKSANKASVSSLSQEGTVSSEWLQFLYRDAANRLAALRRSQMRVQNVIQTELPSIVAKEFPPNQENEQLPAVGCPVSATMKMHLAKWNPLFHQMDNALKEEAKHLEQWLNQVREMQLHMNDGFHFYDS</sequence>
<dbReference type="AlphaFoldDB" id="A0A067LBG6"/>
<organism evidence="2 3">
    <name type="scientific">Jatropha curcas</name>
    <name type="common">Barbados nut</name>
    <dbReference type="NCBI Taxonomy" id="180498"/>
    <lineage>
        <taxon>Eukaryota</taxon>
        <taxon>Viridiplantae</taxon>
        <taxon>Streptophyta</taxon>
        <taxon>Embryophyta</taxon>
        <taxon>Tracheophyta</taxon>
        <taxon>Spermatophyta</taxon>
        <taxon>Magnoliopsida</taxon>
        <taxon>eudicotyledons</taxon>
        <taxon>Gunneridae</taxon>
        <taxon>Pentapetalae</taxon>
        <taxon>rosids</taxon>
        <taxon>fabids</taxon>
        <taxon>Malpighiales</taxon>
        <taxon>Euphorbiaceae</taxon>
        <taxon>Crotonoideae</taxon>
        <taxon>Jatropheae</taxon>
        <taxon>Jatropha</taxon>
    </lineage>
</organism>
<feature type="region of interest" description="Disordered" evidence="1">
    <location>
        <begin position="88"/>
        <end position="109"/>
    </location>
</feature>
<reference evidence="2 3" key="1">
    <citation type="journal article" date="2014" name="PLoS ONE">
        <title>Global Analysis of Gene Expression Profiles in Physic Nut (Jatropha curcas L.) Seedlings Exposed to Salt Stress.</title>
        <authorList>
            <person name="Zhang L."/>
            <person name="Zhang C."/>
            <person name="Wu P."/>
            <person name="Chen Y."/>
            <person name="Li M."/>
            <person name="Jiang H."/>
            <person name="Wu G."/>
        </authorList>
    </citation>
    <scope>NUCLEOTIDE SEQUENCE [LARGE SCALE GENOMIC DNA]</scope>
    <source>
        <strain evidence="3">cv. GZQX0401</strain>
        <tissue evidence="2">Young leaves</tissue>
    </source>
</reference>
<name>A0A067LBG6_JATCU</name>
<feature type="region of interest" description="Disordered" evidence="1">
    <location>
        <begin position="178"/>
        <end position="198"/>
    </location>
</feature>
<keyword evidence="3" id="KW-1185">Reference proteome</keyword>
<protein>
    <submittedName>
        <fullName evidence="2">Uncharacterized protein</fullName>
    </submittedName>
</protein>
<evidence type="ECO:0000313" key="3">
    <source>
        <dbReference type="Proteomes" id="UP000027138"/>
    </source>
</evidence>
<gene>
    <name evidence="2" type="ORF">JCGZ_17314</name>
</gene>
<feature type="region of interest" description="Disordered" evidence="1">
    <location>
        <begin position="35"/>
        <end position="61"/>
    </location>
</feature>
<evidence type="ECO:0000313" key="2">
    <source>
        <dbReference type="EMBL" id="KDP45707.1"/>
    </source>
</evidence>
<accession>A0A067LBG6</accession>
<evidence type="ECO:0000256" key="1">
    <source>
        <dbReference type="SAM" id="MobiDB-lite"/>
    </source>
</evidence>